<dbReference type="OrthoDB" id="2850451at2"/>
<keyword evidence="1" id="KW-0472">Membrane</keyword>
<keyword evidence="1" id="KW-0812">Transmembrane</keyword>
<dbReference type="RefSeq" id="WP_058300144.1">
    <property type="nucleotide sequence ID" value="NZ_FMAU01000017.1"/>
</dbReference>
<sequence length="228" mass="25647">MKKDDLKKLFDHVDKNEKTSVEFQTVWRKAHRKSWKQKLIQSAGPNLAILLILLVLTPITGYYIVNQSVTSSSAPSVAVHPPETEYVISGKVYNFPNQIVVKGRSNLPEGTIISLKYSKKDKATNLYVEKGVADQEGSFRITGDRLERKEDYIVNIIVYPHIQRDSIKEMLGSKGQYLTKSSDGFTYAHEGESYTGLQILGQVNKSGSNSQSVLSEPLVPLEEFELMH</sequence>
<feature type="transmembrane region" description="Helical" evidence="1">
    <location>
        <begin position="43"/>
        <end position="65"/>
    </location>
</feature>
<evidence type="ECO:0000313" key="2">
    <source>
        <dbReference type="EMBL" id="SCC39354.1"/>
    </source>
</evidence>
<dbReference type="Proteomes" id="UP000181997">
    <property type="component" value="Unassembled WGS sequence"/>
</dbReference>
<gene>
    <name evidence="2" type="ORF">GA0061094_4558</name>
</gene>
<protein>
    <submittedName>
        <fullName evidence="2">Uncharacterized protein</fullName>
    </submittedName>
</protein>
<dbReference type="EMBL" id="FMAU01000017">
    <property type="protein sequence ID" value="SCC39354.1"/>
    <property type="molecule type" value="Genomic_DNA"/>
</dbReference>
<keyword evidence="3" id="KW-1185">Reference proteome</keyword>
<organism evidence="2 3">
    <name type="scientific">[Bacillus] enclensis</name>
    <dbReference type="NCBI Taxonomy" id="1402860"/>
    <lineage>
        <taxon>Bacteria</taxon>
        <taxon>Bacillati</taxon>
        <taxon>Bacillota</taxon>
        <taxon>Bacilli</taxon>
        <taxon>Bacillales</taxon>
        <taxon>Bacillaceae</taxon>
        <taxon>Rossellomorea</taxon>
    </lineage>
</organism>
<dbReference type="AlphaFoldDB" id="A0A0V8H2S6"/>
<evidence type="ECO:0000313" key="3">
    <source>
        <dbReference type="Proteomes" id="UP000181997"/>
    </source>
</evidence>
<name>A0A0V8H2S6_9BACI</name>
<accession>A0A0V8H2S6</accession>
<evidence type="ECO:0000256" key="1">
    <source>
        <dbReference type="SAM" id="Phobius"/>
    </source>
</evidence>
<reference evidence="3" key="1">
    <citation type="submission" date="2016-08" db="EMBL/GenBank/DDBJ databases">
        <authorList>
            <person name="Varghese N."/>
            <person name="Submissions Spin"/>
        </authorList>
    </citation>
    <scope>NUCLEOTIDE SEQUENCE [LARGE SCALE GENOMIC DNA]</scope>
    <source>
        <strain evidence="3">SGD-1123</strain>
    </source>
</reference>
<keyword evidence="1" id="KW-1133">Transmembrane helix</keyword>
<proteinExistence type="predicted"/>